<feature type="transmembrane region" description="Helical" evidence="8">
    <location>
        <begin position="990"/>
        <end position="1012"/>
    </location>
</feature>
<feature type="domain" description="NodB homology" evidence="9">
    <location>
        <begin position="463"/>
        <end position="656"/>
    </location>
</feature>
<keyword evidence="11" id="KW-1185">Reference proteome</keyword>
<keyword evidence="6" id="KW-0808">Transferase</keyword>
<dbReference type="PATRIC" id="fig|1329909.3.peg.511"/>
<dbReference type="Proteomes" id="UP000015525">
    <property type="component" value="Unassembled WGS sequence"/>
</dbReference>
<dbReference type="Gene3D" id="3.10.50.10">
    <property type="match status" value="1"/>
</dbReference>
<dbReference type="EMBL" id="ATHO01000018">
    <property type="protein sequence ID" value="EQB12296.1"/>
    <property type="molecule type" value="Genomic_DNA"/>
</dbReference>
<dbReference type="RefSeq" id="WP_021236862.1">
    <property type="nucleotide sequence ID" value="NZ_ATHO01000018.1"/>
</dbReference>
<evidence type="ECO:0000256" key="8">
    <source>
        <dbReference type="SAM" id="Phobius"/>
    </source>
</evidence>
<comment type="function">
    <text evidence="1">Is involved in generating a small heat-stable compound (Nod), an acylated oligomer of N-acetylglucosamine, that stimulates mitosis in various plant protoplasts.</text>
</comment>
<evidence type="ECO:0000313" key="10">
    <source>
        <dbReference type="EMBL" id="EQB12296.1"/>
    </source>
</evidence>
<dbReference type="CDD" id="cd10962">
    <property type="entry name" value="CE4_GT2-like"/>
    <property type="match status" value="1"/>
</dbReference>
<dbReference type="Gene3D" id="3.20.20.80">
    <property type="entry name" value="Glycosidases"/>
    <property type="match status" value="1"/>
</dbReference>
<organism evidence="10 11">
    <name type="scientific">Sphingobium quisquiliarum P25</name>
    <dbReference type="NCBI Taxonomy" id="1329909"/>
    <lineage>
        <taxon>Bacteria</taxon>
        <taxon>Pseudomonadati</taxon>
        <taxon>Pseudomonadota</taxon>
        <taxon>Alphaproteobacteria</taxon>
        <taxon>Sphingomonadales</taxon>
        <taxon>Sphingomonadaceae</taxon>
        <taxon>Sphingobium</taxon>
    </lineage>
</organism>
<evidence type="ECO:0000256" key="5">
    <source>
        <dbReference type="ARBA" id="ARBA00022676"/>
    </source>
</evidence>
<feature type="transmembrane region" description="Helical" evidence="8">
    <location>
        <begin position="1075"/>
        <end position="1094"/>
    </location>
</feature>
<dbReference type="InterPro" id="IPR029070">
    <property type="entry name" value="Chitinase_insertion_sf"/>
</dbReference>
<feature type="transmembrane region" description="Helical" evidence="8">
    <location>
        <begin position="688"/>
        <end position="721"/>
    </location>
</feature>
<dbReference type="PANTHER" id="PTHR43630:SF1">
    <property type="entry name" value="POLY-BETA-1,6-N-ACETYL-D-GLUCOSAMINE SYNTHASE"/>
    <property type="match status" value="1"/>
</dbReference>
<dbReference type="GO" id="GO:0005975">
    <property type="term" value="P:carbohydrate metabolic process"/>
    <property type="evidence" value="ECO:0007669"/>
    <property type="project" value="InterPro"/>
</dbReference>
<keyword evidence="8" id="KW-0812">Transmembrane</keyword>
<sequence>MDRPVFYDASGRRRRLTLPAIAVMLAAILAAAIAFAATIVNVPVPPAMPLRMERPRPEGIGQRLGRFGASLRREIAGWLPRGGHGAGRPPVRVAFYVPWDDASKASLRQHIGQIDWVAPSLLSVTGPAHRLRVTADPVFASILRTARHRPRVMPVVQNVENGDWDGEGTARLLHDRGAADRWLKQQLLPALKALHASGAVFDLEALPGRAQGDYLRFLRHAGAVLHERHLQSMLTVPVDDRTWDLRAYGRVADRLILMDYDQHYIGQNAGPIAAQPWFVERLRAALTKVSADKAIVAVGNYAYDWTEHGGLANALSIEDAWLSAHDAGAPVRFDPASGNATFDYQEDGRVHHVWMLDAASAWNQIRAVKLAGAGGIALWRLGSEDPGFWAALAGRAGGLGRLTSFNSVDVEGNGELLRIDDVPTMGHRTVQMGSGRAKGLIVDERYASLPTPYVIRRTGYRPRLVALTFDDGPDAVWTPPILRILKAAHVPATFFVIGENAMMHPGLLRQIVAQGSEIGNHSYTHPNMAEVSPRGISLELNGTQRLVEAYTGRAMRLFRAPYFGDAEPTTADEIGPALEAQKAGYLNVGLHADPGDWTRPGVDAIVDRTVRQVEAGDGDRSAQVVLLHDSGGDRAQTVAALPRIIRTLEAKGYRFVTASALAGLSRAQVMPPVSGADLAAVRIDVGMFLIFAAIVVALKWLFFAVILFGMGRAVMLAALALRSRAPSVRIDPPPVMPGQFVSVIIPAYNEAKVIEQSIRRVLASRDVTLEVIVADDGSTDETSVIVARAFAGDERVRLLTLTNGGKAAALNRALRIANAPIIVALDADTQFEEMTIARLARWFADERVGAVAGNAMVGNRVNLVTRWQAVEYVTAQNLERRAFARFGAITVVPGAVGAWRRAALDAVGGYPLDTLAEDQDLTIAVQRAGWQVAFDTDAVAWTEAPEGFRALARQRFRWAYGTLQCLWKHRSIWRDGHPAGLAWVGLPQAWLFQIGFAIVSPIIDLALLVSAIDTAVRVHQHGWAQTESDVLRMAVYWLVFTAIDLACGAVAYRLEPRERRYPALLLLAQRIVYRQIMYGVVIRAVGIAILGPWVGWGKLERTGNVATAGSRAAALEGGATP</sequence>
<dbReference type="InterPro" id="IPR029044">
    <property type="entry name" value="Nucleotide-diphossugar_trans"/>
</dbReference>
<comment type="caution">
    <text evidence="10">The sequence shown here is derived from an EMBL/GenBank/DDBJ whole genome shotgun (WGS) entry which is preliminary data.</text>
</comment>
<evidence type="ECO:0000256" key="2">
    <source>
        <dbReference type="ARBA" id="ARBA00006739"/>
    </source>
</evidence>
<dbReference type="CDD" id="cd06423">
    <property type="entry name" value="CESA_like"/>
    <property type="match status" value="1"/>
</dbReference>
<feature type="transmembrane region" description="Helical" evidence="8">
    <location>
        <begin position="1034"/>
        <end position="1054"/>
    </location>
</feature>
<dbReference type="InterPro" id="IPR017853">
    <property type="entry name" value="GH"/>
</dbReference>
<dbReference type="PROSITE" id="PS51677">
    <property type="entry name" value="NODB"/>
    <property type="match status" value="1"/>
</dbReference>
<evidence type="ECO:0000256" key="3">
    <source>
        <dbReference type="ARBA" id="ARBA00010973"/>
    </source>
</evidence>
<evidence type="ECO:0000256" key="6">
    <source>
        <dbReference type="ARBA" id="ARBA00022679"/>
    </source>
</evidence>
<keyword evidence="8" id="KW-1133">Transmembrane helix</keyword>
<evidence type="ECO:0000259" key="9">
    <source>
        <dbReference type="PROSITE" id="PS51677"/>
    </source>
</evidence>
<dbReference type="Pfam" id="PF01522">
    <property type="entry name" value="Polysacc_deac_1"/>
    <property type="match status" value="1"/>
</dbReference>
<keyword evidence="5" id="KW-0328">Glycosyltransferase</keyword>
<accession>T0H7K7</accession>
<dbReference type="SUPFAM" id="SSF88713">
    <property type="entry name" value="Glycoside hydrolase/deacetylase"/>
    <property type="match status" value="1"/>
</dbReference>
<reference evidence="10 11" key="1">
    <citation type="journal article" date="2013" name="Genome Announc.">
        <title>Draft Genome Sequence of Sphingobium quisquiliarum Strain P25T, a Novel Hexachlorocyclohexane (HCH)-Degrading Bacterium Isolated from an HCH Dumpsite.</title>
        <authorList>
            <person name="Kumar Singh A."/>
            <person name="Sangwan N."/>
            <person name="Sharma A."/>
            <person name="Gupta V."/>
            <person name="Khurana J.P."/>
            <person name="Lal R."/>
        </authorList>
    </citation>
    <scope>NUCLEOTIDE SEQUENCE [LARGE SCALE GENOMIC DNA]</scope>
    <source>
        <strain evidence="10 11">P25</strain>
    </source>
</reference>
<dbReference type="InterPro" id="IPR011330">
    <property type="entry name" value="Glyco_hydro/deAcase_b/a-brl"/>
</dbReference>
<proteinExistence type="inferred from homology"/>
<dbReference type="GO" id="GO:0016810">
    <property type="term" value="F:hydrolase activity, acting on carbon-nitrogen (but not peptide) bonds"/>
    <property type="evidence" value="ECO:0007669"/>
    <property type="project" value="InterPro"/>
</dbReference>
<evidence type="ECO:0000256" key="4">
    <source>
        <dbReference type="ARBA" id="ARBA00020071"/>
    </source>
</evidence>
<dbReference type="Gene3D" id="3.90.550.10">
    <property type="entry name" value="Spore Coat Polysaccharide Biosynthesis Protein SpsA, Chain A"/>
    <property type="match status" value="1"/>
</dbReference>
<evidence type="ECO:0000313" key="11">
    <source>
        <dbReference type="Proteomes" id="UP000015525"/>
    </source>
</evidence>
<name>T0H7K7_9SPHN</name>
<gene>
    <name evidence="10" type="ORF">L288_02730</name>
</gene>
<dbReference type="Gene3D" id="3.20.20.370">
    <property type="entry name" value="Glycoside hydrolase/deacetylase"/>
    <property type="match status" value="1"/>
</dbReference>
<dbReference type="PANTHER" id="PTHR43630">
    <property type="entry name" value="POLY-BETA-1,6-N-ACETYL-D-GLUCOSAMINE SYNTHASE"/>
    <property type="match status" value="1"/>
</dbReference>
<comment type="similarity">
    <text evidence="2">Belongs to the glycosyltransferase 2 family.</text>
</comment>
<evidence type="ECO:0000256" key="1">
    <source>
        <dbReference type="ARBA" id="ARBA00003236"/>
    </source>
</evidence>
<dbReference type="SUPFAM" id="SSF51445">
    <property type="entry name" value="(Trans)glycosidases"/>
    <property type="match status" value="1"/>
</dbReference>
<dbReference type="GO" id="GO:0016757">
    <property type="term" value="F:glycosyltransferase activity"/>
    <property type="evidence" value="ECO:0007669"/>
    <property type="project" value="UniProtKB-KW"/>
</dbReference>
<dbReference type="SUPFAM" id="SSF53448">
    <property type="entry name" value="Nucleotide-diphospho-sugar transferases"/>
    <property type="match status" value="1"/>
</dbReference>
<dbReference type="Pfam" id="PF00535">
    <property type="entry name" value="Glycos_transf_2"/>
    <property type="match status" value="1"/>
</dbReference>
<dbReference type="InterPro" id="IPR002509">
    <property type="entry name" value="NODB_dom"/>
</dbReference>
<dbReference type="InterPro" id="IPR001173">
    <property type="entry name" value="Glyco_trans_2-like"/>
</dbReference>
<keyword evidence="8" id="KW-0472">Membrane</keyword>
<comment type="similarity">
    <text evidence="3">Belongs to the polysaccharide deacetylase family.</text>
</comment>
<dbReference type="AlphaFoldDB" id="T0H7K7"/>
<evidence type="ECO:0000256" key="7">
    <source>
        <dbReference type="ARBA" id="ARBA00032976"/>
    </source>
</evidence>
<protein>
    <recommendedName>
        <fullName evidence="4">Chitooligosaccharide deacetylase</fullName>
    </recommendedName>
    <alternativeName>
        <fullName evidence="7">Nodulation protein B</fullName>
    </alternativeName>
</protein>